<accession>A0ABN9UZX0</accession>
<dbReference type="Proteomes" id="UP001189429">
    <property type="component" value="Unassembled WGS sequence"/>
</dbReference>
<dbReference type="SUPFAM" id="SSF56104">
    <property type="entry name" value="SAICAR synthase-like"/>
    <property type="match status" value="1"/>
</dbReference>
<proteinExistence type="predicted"/>
<evidence type="ECO:0000313" key="2">
    <source>
        <dbReference type="EMBL" id="CAK0864972.1"/>
    </source>
</evidence>
<protein>
    <submittedName>
        <fullName evidence="2">Uncharacterized protein</fullName>
    </submittedName>
</protein>
<evidence type="ECO:0000313" key="3">
    <source>
        <dbReference type="Proteomes" id="UP001189429"/>
    </source>
</evidence>
<reference evidence="2" key="1">
    <citation type="submission" date="2023-10" db="EMBL/GenBank/DDBJ databases">
        <authorList>
            <person name="Chen Y."/>
            <person name="Shah S."/>
            <person name="Dougan E. K."/>
            <person name="Thang M."/>
            <person name="Chan C."/>
        </authorList>
    </citation>
    <scope>NUCLEOTIDE SEQUENCE [LARGE SCALE GENOMIC DNA]</scope>
</reference>
<gene>
    <name evidence="2" type="ORF">PCOR1329_LOCUS52666</name>
</gene>
<keyword evidence="3" id="KW-1185">Reference proteome</keyword>
<dbReference type="Gene3D" id="3.30.810.10">
    <property type="entry name" value="2-Layer Sandwich"/>
    <property type="match status" value="1"/>
</dbReference>
<organism evidence="2 3">
    <name type="scientific">Prorocentrum cordatum</name>
    <dbReference type="NCBI Taxonomy" id="2364126"/>
    <lineage>
        <taxon>Eukaryota</taxon>
        <taxon>Sar</taxon>
        <taxon>Alveolata</taxon>
        <taxon>Dinophyceae</taxon>
        <taxon>Prorocentrales</taxon>
        <taxon>Prorocentraceae</taxon>
        <taxon>Prorocentrum</taxon>
    </lineage>
</organism>
<dbReference type="PANTHER" id="PTHR44117:SF1">
    <property type="entry name" value="INTRAFLAGELLAR TRANSPORT PROTEIN 88 HOMOLOG"/>
    <property type="match status" value="1"/>
</dbReference>
<feature type="region of interest" description="Disordered" evidence="1">
    <location>
        <begin position="1377"/>
        <end position="1473"/>
    </location>
</feature>
<dbReference type="EMBL" id="CAUYUJ010016411">
    <property type="protein sequence ID" value="CAK0864972.1"/>
    <property type="molecule type" value="Genomic_DNA"/>
</dbReference>
<comment type="caution">
    <text evidence="2">The sequence shown here is derived from an EMBL/GenBank/DDBJ whole genome shotgun (WGS) entry which is preliminary data.</text>
</comment>
<sequence length="1473" mass="161682">MAAIMQQLAVLCKRQRASSIPPLRFEPVNASSGLGFELKAMENLKHGVTIESLHRKSVEFWMERFAGSPIRRASYLVPLGAAWQAFNKTWGISASVYLDVATLEMYKTLYIPTFCRKYEIKGVPAFRYLRSGGAAGVYGDANWVAHFVSKDGKTASVGVAQEHWDKLVTQLAEDLDLLRSTGSVGYSMLVSVFEDVQPDPDAQNPLGKRAWQAFNFETQDLEVVLFGGIVDYLQTAEIARLEGRVVGTDIGSELVESPGVYACRLLLFISTHMLAPCKWPKSDSKPKSCVKDWTEAFHGIFKSEETSAGSTFLPQICERFDGGPADLKRIAAGLIMHVDEKLDNDRPCVNGFRAPEHCIDKWTYKGEEYTQCARTQFEYSEVLAPWCSWEHELPENSGWDGPWSYCTRCFGRCDETADVEAVVHPCQCGEHLCQTGRTCSRDPRPDVGLVCEDLDGRTLARKFCESGRLGDGTPESPGSAHEAKGILGSVQELCESGHDLDAELLPGTPVGGKVFLLKAQGSLDHGLVFKEITPSEKNDWEKNFASMPPTRASYLVPMLTTFEAYGMLWGVEPNSFLDNPPPGDNYHIKGFTNFAWTNDWPSGLSISVEHWEKLTIRLSQDMESLKDAKSSMYEMGVTVFDEPLYDTKNSRGKHVWRAHGWDDNKNVGVLLGGVTDYLDKGSHDGADSEGSSDSVYACRLFLFVTTQALTPCRWSRSVANPQEEQCVRDFTPVFEAILGRGEVPPATDQHALSEICRLVDQEEGSLLRFEAELLSYVVGKLDGDMPCENGVRLPEHCVQSTKYAGQSYAGCVADVSLFDDVRAPWCAWEAELDPNPEWDGPWSYCVVCPQSTPAPPDLPPTDEKSTPAPPDRTFIPPTSYVLLAPVRHACSGHAVADAVADDTTTETLKQLHELCRASGGELSASGLPSGRGGGRVFLLKAQGPLKIDLVFRSLAASEQAYARGQREAPVEHSLLVPLLSVYDSRVPGDEVWAVMPSTRISVGSEGMEMKSYDIVGLPNDPRNAGWLEDHPASSGGFAGVGISQEHWAKLIIRLVEDLRTLKEHHAIDYALEITTFRRSPEEDARVKNSRGKHVLRAYDPRTKGLIGVLPGGVVDYLKDARLERDVGVSDSMYACEFLLTTATQVLRPCKWPIVADTPPEEDCVTDFYPALQQMLPGDEDTLPSEDDPSLISRFCTAIEDSTQSLFACAGSLLEFVDGELNGDKPCIGAHEGHPGFRAPEHCAAEFTYDGGEFRGCVAEAIQELPSGTQKQQVPGTHQPLQGAGGRIRAPWCSWTDALHGGTDWDGPWSFCTRLMVASCYRRMGASAMALKLYEEIHRAHPNDIECVRYLITICKEMNQKYDHYAAHLRKLERAQEQGVGGGAAGQGLEEEDGDLTQGAPGRQPVGSLGGGFEEDFDGGPDLAPRTVELYQADEAQLSSKAAPKRRLAAAARPVADDDGDGWGDGDLDDILPP</sequence>
<dbReference type="PANTHER" id="PTHR44117">
    <property type="entry name" value="INTRAFLAGELLAR TRANSPORT PROTEIN 88 HOMOLOG"/>
    <property type="match status" value="1"/>
</dbReference>
<feature type="compositionally biased region" description="Acidic residues" evidence="1">
    <location>
        <begin position="1456"/>
        <end position="1473"/>
    </location>
</feature>
<dbReference type="InterPro" id="IPR027483">
    <property type="entry name" value="PInositol-4-P-4/5-kinase_C_sf"/>
</dbReference>
<name>A0ABN9UZX0_9DINO</name>
<evidence type="ECO:0000256" key="1">
    <source>
        <dbReference type="SAM" id="MobiDB-lite"/>
    </source>
</evidence>